<proteinExistence type="predicted"/>
<protein>
    <submittedName>
        <fullName evidence="2">Uncharacterized protein</fullName>
    </submittedName>
</protein>
<organism evidence="2 3">
    <name type="scientific">Halobaculum saliterrae</name>
    <dbReference type="NCBI Taxonomy" id="2073113"/>
    <lineage>
        <taxon>Archaea</taxon>
        <taxon>Methanobacteriati</taxon>
        <taxon>Methanobacteriota</taxon>
        <taxon>Stenosarchaea group</taxon>
        <taxon>Halobacteria</taxon>
        <taxon>Halobacteriales</taxon>
        <taxon>Haloferacaceae</taxon>
        <taxon>Halobaculum</taxon>
    </lineage>
</organism>
<feature type="compositionally biased region" description="Basic and acidic residues" evidence="1">
    <location>
        <begin position="1"/>
        <end position="11"/>
    </location>
</feature>
<comment type="caution">
    <text evidence="2">The sequence shown here is derived from an EMBL/GenBank/DDBJ whole genome shotgun (WGS) entry which is preliminary data.</text>
</comment>
<dbReference type="EMBL" id="WUUS01000008">
    <property type="protein sequence ID" value="MXR42403.1"/>
    <property type="molecule type" value="Genomic_DNA"/>
</dbReference>
<reference evidence="2 3" key="1">
    <citation type="submission" date="2019-12" db="EMBL/GenBank/DDBJ databases">
        <title>Isolation and characterization of three novel carbon monoxide-oxidizing members of Halobacteria from salione crusts and soils.</title>
        <authorList>
            <person name="Myers M.R."/>
            <person name="King G.M."/>
        </authorList>
    </citation>
    <scope>NUCLEOTIDE SEQUENCE [LARGE SCALE GENOMIC DNA]</scope>
    <source>
        <strain evidence="2 3">WSA2</strain>
    </source>
</reference>
<evidence type="ECO:0000256" key="1">
    <source>
        <dbReference type="SAM" id="MobiDB-lite"/>
    </source>
</evidence>
<dbReference type="RefSeq" id="WP_159668554.1">
    <property type="nucleotide sequence ID" value="NZ_WUUS01000008.1"/>
</dbReference>
<evidence type="ECO:0000313" key="2">
    <source>
        <dbReference type="EMBL" id="MXR42403.1"/>
    </source>
</evidence>
<sequence>MSDAQRTDPGRSEGTPAVAAGGPVEGTAAQFVRDAFGFVREPPPNDVKRLARVAVLRGDLAP</sequence>
<name>A0A6B0T0V3_9EURY</name>
<accession>A0A6B0T0V3</accession>
<feature type="region of interest" description="Disordered" evidence="1">
    <location>
        <begin position="1"/>
        <end position="23"/>
    </location>
</feature>
<keyword evidence="3" id="KW-1185">Reference proteome</keyword>
<evidence type="ECO:0000313" key="3">
    <source>
        <dbReference type="Proteomes" id="UP000437065"/>
    </source>
</evidence>
<gene>
    <name evidence="2" type="ORF">GRX01_13775</name>
</gene>
<dbReference type="AlphaFoldDB" id="A0A6B0T0V3"/>
<dbReference type="Proteomes" id="UP000437065">
    <property type="component" value="Unassembled WGS sequence"/>
</dbReference>